<dbReference type="Proteomes" id="UP000245207">
    <property type="component" value="Unassembled WGS sequence"/>
</dbReference>
<proteinExistence type="predicted"/>
<dbReference type="EMBL" id="PKPP01003987">
    <property type="protein sequence ID" value="PWA66653.1"/>
    <property type="molecule type" value="Genomic_DNA"/>
</dbReference>
<evidence type="ECO:0000256" key="1">
    <source>
        <dbReference type="SAM" id="MobiDB-lite"/>
    </source>
</evidence>
<gene>
    <name evidence="2" type="ORF">CTI12_AA325690</name>
</gene>
<evidence type="ECO:0000313" key="3">
    <source>
        <dbReference type="Proteomes" id="UP000245207"/>
    </source>
</evidence>
<organism evidence="2 3">
    <name type="scientific">Artemisia annua</name>
    <name type="common">Sweet wormwood</name>
    <dbReference type="NCBI Taxonomy" id="35608"/>
    <lineage>
        <taxon>Eukaryota</taxon>
        <taxon>Viridiplantae</taxon>
        <taxon>Streptophyta</taxon>
        <taxon>Embryophyta</taxon>
        <taxon>Tracheophyta</taxon>
        <taxon>Spermatophyta</taxon>
        <taxon>Magnoliopsida</taxon>
        <taxon>eudicotyledons</taxon>
        <taxon>Gunneridae</taxon>
        <taxon>Pentapetalae</taxon>
        <taxon>asterids</taxon>
        <taxon>campanulids</taxon>
        <taxon>Asterales</taxon>
        <taxon>Asteraceae</taxon>
        <taxon>Asteroideae</taxon>
        <taxon>Anthemideae</taxon>
        <taxon>Artemisiinae</taxon>
        <taxon>Artemisia</taxon>
    </lineage>
</organism>
<accession>A0A2U1MZI2</accession>
<feature type="compositionally biased region" description="Polar residues" evidence="1">
    <location>
        <begin position="31"/>
        <end position="44"/>
    </location>
</feature>
<dbReference type="AlphaFoldDB" id="A0A2U1MZI2"/>
<evidence type="ECO:0000313" key="2">
    <source>
        <dbReference type="EMBL" id="PWA66653.1"/>
    </source>
</evidence>
<name>A0A2U1MZI2_ARTAN</name>
<feature type="region of interest" description="Disordered" evidence="1">
    <location>
        <begin position="1"/>
        <end position="46"/>
    </location>
</feature>
<reference evidence="2 3" key="1">
    <citation type="journal article" date="2018" name="Mol. Plant">
        <title>The genome of Artemisia annua provides insight into the evolution of Asteraceae family and artemisinin biosynthesis.</title>
        <authorList>
            <person name="Shen Q."/>
            <person name="Zhang L."/>
            <person name="Liao Z."/>
            <person name="Wang S."/>
            <person name="Yan T."/>
            <person name="Shi P."/>
            <person name="Liu M."/>
            <person name="Fu X."/>
            <person name="Pan Q."/>
            <person name="Wang Y."/>
            <person name="Lv Z."/>
            <person name="Lu X."/>
            <person name="Zhang F."/>
            <person name="Jiang W."/>
            <person name="Ma Y."/>
            <person name="Chen M."/>
            <person name="Hao X."/>
            <person name="Li L."/>
            <person name="Tang Y."/>
            <person name="Lv G."/>
            <person name="Zhou Y."/>
            <person name="Sun X."/>
            <person name="Brodelius P.E."/>
            <person name="Rose J.K.C."/>
            <person name="Tang K."/>
        </authorList>
    </citation>
    <scope>NUCLEOTIDE SEQUENCE [LARGE SCALE GENOMIC DNA]</scope>
    <source>
        <strain evidence="3">cv. Huhao1</strain>
        <tissue evidence="2">Leaf</tissue>
    </source>
</reference>
<comment type="caution">
    <text evidence="2">The sequence shown here is derived from an EMBL/GenBank/DDBJ whole genome shotgun (WGS) entry which is preliminary data.</text>
</comment>
<feature type="compositionally biased region" description="Basic and acidic residues" evidence="1">
    <location>
        <begin position="18"/>
        <end position="30"/>
    </location>
</feature>
<sequence>MHGRAPPPVEVQSWDVDIDNRDFNRLDNRQEPNSQYGRGQAANQGTGGLAPALVKVEVLCKFVAHMVVSCKSFLQMLCGSVDLDSEWIASNNNDHEPFCFMDE</sequence>
<protein>
    <submittedName>
        <fullName evidence="2">MIF4G domain-containing protein / MA3 domain-containing protein</fullName>
    </submittedName>
</protein>
<keyword evidence="3" id="KW-1185">Reference proteome</keyword>